<reference evidence="1 2" key="1">
    <citation type="submission" date="2024-06" db="EMBL/GenBank/DDBJ databases">
        <title>The Natural Products Discovery Center: Release of the First 8490 Sequenced Strains for Exploring Actinobacteria Biosynthetic Diversity.</title>
        <authorList>
            <person name="Kalkreuter E."/>
            <person name="Kautsar S.A."/>
            <person name="Yang D."/>
            <person name="Bader C.D."/>
            <person name="Teijaro C.N."/>
            <person name="Fluegel L."/>
            <person name="Davis C.M."/>
            <person name="Simpson J.R."/>
            <person name="Lauterbach L."/>
            <person name="Steele A.D."/>
            <person name="Gui C."/>
            <person name="Meng S."/>
            <person name="Li G."/>
            <person name="Viehrig K."/>
            <person name="Ye F."/>
            <person name="Su P."/>
            <person name="Kiefer A.F."/>
            <person name="Nichols A."/>
            <person name="Cepeda A.J."/>
            <person name="Yan W."/>
            <person name="Fan B."/>
            <person name="Jiang Y."/>
            <person name="Adhikari A."/>
            <person name="Zheng C.-J."/>
            <person name="Schuster L."/>
            <person name="Cowan T.M."/>
            <person name="Smanski M.J."/>
            <person name="Chevrette M.G."/>
            <person name="De Carvalho L.P.S."/>
            <person name="Shen B."/>
        </authorList>
    </citation>
    <scope>NUCLEOTIDE SEQUENCE [LARGE SCALE GENOMIC DNA]</scope>
    <source>
        <strain evidence="1 2">NPDC019434</strain>
    </source>
</reference>
<gene>
    <name evidence="1" type="ORF">ABZ507_17730</name>
</gene>
<dbReference type="Proteomes" id="UP001550535">
    <property type="component" value="Unassembled WGS sequence"/>
</dbReference>
<accession>A0ABV2XCX7</accession>
<dbReference type="RefSeq" id="WP_063018271.1">
    <property type="nucleotide sequence ID" value="NZ_JBEYBM010000001.1"/>
</dbReference>
<sequence>MTDVLPLAYGYMRDDLLGERDAAENTLRAAAIALGYELGTVFHEPRCGSQGLPPAFVDLLTECRRADAEAVITPRGHLSETVTRTVLQTVLVARCELIVHEVGS</sequence>
<organism evidence="1 2">
    <name type="scientific">Nocardia niwae</name>
    <dbReference type="NCBI Taxonomy" id="626084"/>
    <lineage>
        <taxon>Bacteria</taxon>
        <taxon>Bacillati</taxon>
        <taxon>Actinomycetota</taxon>
        <taxon>Actinomycetes</taxon>
        <taxon>Mycobacteriales</taxon>
        <taxon>Nocardiaceae</taxon>
        <taxon>Nocardia</taxon>
    </lineage>
</organism>
<keyword evidence="2" id="KW-1185">Reference proteome</keyword>
<evidence type="ECO:0008006" key="3">
    <source>
        <dbReference type="Google" id="ProtNLM"/>
    </source>
</evidence>
<name>A0ABV2XCX7_9NOCA</name>
<dbReference type="EMBL" id="JBEYBR010000043">
    <property type="protein sequence ID" value="MEU2123656.1"/>
    <property type="molecule type" value="Genomic_DNA"/>
</dbReference>
<protein>
    <recommendedName>
        <fullName evidence="3">Resolvase/invertase-type recombinase catalytic domain-containing protein</fullName>
    </recommendedName>
</protein>
<evidence type="ECO:0000313" key="2">
    <source>
        <dbReference type="Proteomes" id="UP001550535"/>
    </source>
</evidence>
<proteinExistence type="predicted"/>
<evidence type="ECO:0000313" key="1">
    <source>
        <dbReference type="EMBL" id="MEU2123656.1"/>
    </source>
</evidence>
<comment type="caution">
    <text evidence="1">The sequence shown here is derived from an EMBL/GenBank/DDBJ whole genome shotgun (WGS) entry which is preliminary data.</text>
</comment>